<evidence type="ECO:0000256" key="2">
    <source>
        <dbReference type="SAM" id="Phobius"/>
    </source>
</evidence>
<dbReference type="RefSeq" id="WP_115337076.1">
    <property type="nucleotide sequence ID" value="NZ_JAEPSA010000027.1"/>
</dbReference>
<feature type="domain" description="Cell envelope-related transcriptional attenuator" evidence="3">
    <location>
        <begin position="78"/>
        <end position="223"/>
    </location>
</feature>
<dbReference type="Proteomes" id="UP000681586">
    <property type="component" value="Unassembled WGS sequence"/>
</dbReference>
<protein>
    <submittedName>
        <fullName evidence="4">LCP family protein</fullName>
    </submittedName>
</protein>
<evidence type="ECO:0000313" key="5">
    <source>
        <dbReference type="Proteomes" id="UP000681586"/>
    </source>
</evidence>
<name>A0ABS5MS16_9STAP</name>
<keyword evidence="5" id="KW-1185">Reference proteome</keyword>
<keyword evidence="2" id="KW-0812">Transmembrane</keyword>
<dbReference type="PANTHER" id="PTHR33392">
    <property type="entry name" value="POLYISOPRENYL-TEICHOIC ACID--PEPTIDOGLYCAN TEICHOIC ACID TRANSFERASE TAGU"/>
    <property type="match status" value="1"/>
</dbReference>
<evidence type="ECO:0000313" key="4">
    <source>
        <dbReference type="EMBL" id="MBS3698181.1"/>
    </source>
</evidence>
<dbReference type="InterPro" id="IPR050922">
    <property type="entry name" value="LytR/CpsA/Psr_CW_biosynth"/>
</dbReference>
<comment type="caution">
    <text evidence="4">The sequence shown here is derived from an EMBL/GenBank/DDBJ whole genome shotgun (WGS) entry which is preliminary data.</text>
</comment>
<dbReference type="EMBL" id="JAGXBM010000028">
    <property type="protein sequence ID" value="MBS3698181.1"/>
    <property type="molecule type" value="Genomic_DNA"/>
</dbReference>
<dbReference type="PANTHER" id="PTHR33392:SF6">
    <property type="entry name" value="POLYISOPRENYL-TEICHOIC ACID--PEPTIDOGLYCAN TEICHOIC ACID TRANSFERASE TAGU"/>
    <property type="match status" value="1"/>
</dbReference>
<accession>A0ABS5MS16</accession>
<sequence length="304" mass="34131">MKLTRRGKITIFIAAIILIAGIFLVTKVVNLNNKVYQPINKQDSKNVKEKIKHNKPISIAIFGVDSNKERESENIGERTDSIMLASINPKTKKTQLVSIPRDMAVNIPGYSNHDKIAHAYAYGGSKTAVQTLKKEFNIPIDGYITVDMDGFKKTIDALDGVSVKSNNSFKFNGTTFKAGEKVKLSGDEALDFVRSRKEAGAGDDEGRQERQRIVIEATSKKLKNNLNVNNFNKLMNVAQDNITTSFNLNDTRKLISEYKDATEHFEKISIDGMNQLEKDGIWYFEADDVAKQEIIKSYNNNLES</sequence>
<organism evidence="4 5">
    <name type="scientific">Mammaliicoccus fleurettii</name>
    <dbReference type="NCBI Taxonomy" id="150056"/>
    <lineage>
        <taxon>Bacteria</taxon>
        <taxon>Bacillati</taxon>
        <taxon>Bacillota</taxon>
        <taxon>Bacilli</taxon>
        <taxon>Bacillales</taxon>
        <taxon>Staphylococcaceae</taxon>
        <taxon>Mammaliicoccus</taxon>
    </lineage>
</organism>
<dbReference type="InterPro" id="IPR004474">
    <property type="entry name" value="LytR_CpsA_psr"/>
</dbReference>
<dbReference type="NCBIfam" id="TIGR00350">
    <property type="entry name" value="lytR_cpsA_psr"/>
    <property type="match status" value="1"/>
</dbReference>
<keyword evidence="2" id="KW-1133">Transmembrane helix</keyword>
<evidence type="ECO:0000259" key="3">
    <source>
        <dbReference type="Pfam" id="PF03816"/>
    </source>
</evidence>
<comment type="similarity">
    <text evidence="1">Belongs to the LytR/CpsA/Psr (LCP) family.</text>
</comment>
<proteinExistence type="inferred from homology"/>
<gene>
    <name evidence="4" type="ORF">JJQ58_11945</name>
</gene>
<reference evidence="4 5" key="1">
    <citation type="submission" date="2021-05" db="EMBL/GenBank/DDBJ databases">
        <title>Staphylococcus fleurettii isolated from lake water in First Nation community in Manitoba, Canada.</title>
        <authorList>
            <person name="Bashar S."/>
            <person name="Murdock A."/>
            <person name="Patidar R."/>
            <person name="Golding G."/>
            <person name="Farenhorst A."/>
            <person name="Kumar A."/>
        </authorList>
    </citation>
    <scope>NUCLEOTIDE SEQUENCE [LARGE SCALE GENOMIC DNA]</scope>
    <source>
        <strain evidence="4 5">SF002</strain>
    </source>
</reference>
<evidence type="ECO:0000256" key="1">
    <source>
        <dbReference type="ARBA" id="ARBA00006068"/>
    </source>
</evidence>
<keyword evidence="2" id="KW-0472">Membrane</keyword>
<feature type="transmembrane region" description="Helical" evidence="2">
    <location>
        <begin position="9"/>
        <end position="29"/>
    </location>
</feature>
<dbReference type="Gene3D" id="3.40.630.190">
    <property type="entry name" value="LCP protein"/>
    <property type="match status" value="1"/>
</dbReference>
<dbReference type="Pfam" id="PF03816">
    <property type="entry name" value="LytR_cpsA_psr"/>
    <property type="match status" value="1"/>
</dbReference>